<dbReference type="InterPro" id="IPR014710">
    <property type="entry name" value="RmlC-like_jellyroll"/>
</dbReference>
<reference evidence="1" key="1">
    <citation type="journal article" date="2014" name="Front. Microbiol.">
        <title>High frequency of phylogenetically diverse reductive dehalogenase-homologous genes in deep subseafloor sedimentary metagenomes.</title>
        <authorList>
            <person name="Kawai M."/>
            <person name="Futagami T."/>
            <person name="Toyoda A."/>
            <person name="Takaki Y."/>
            <person name="Nishi S."/>
            <person name="Hori S."/>
            <person name="Arai W."/>
            <person name="Tsubouchi T."/>
            <person name="Morono Y."/>
            <person name="Uchiyama I."/>
            <person name="Ito T."/>
            <person name="Fujiyama A."/>
            <person name="Inagaki F."/>
            <person name="Takami H."/>
        </authorList>
    </citation>
    <scope>NUCLEOTIDE SEQUENCE</scope>
    <source>
        <strain evidence="1">Expedition CK06-06</strain>
    </source>
</reference>
<evidence type="ECO:0000313" key="1">
    <source>
        <dbReference type="EMBL" id="GAI64071.1"/>
    </source>
</evidence>
<organism evidence="1">
    <name type="scientific">marine sediment metagenome</name>
    <dbReference type="NCBI Taxonomy" id="412755"/>
    <lineage>
        <taxon>unclassified sequences</taxon>
        <taxon>metagenomes</taxon>
        <taxon>ecological metagenomes</taxon>
    </lineage>
</organism>
<protein>
    <recommendedName>
        <fullName evidence="2">Cupin 2 conserved barrel domain-containing protein</fullName>
    </recommendedName>
</protein>
<dbReference type="InterPro" id="IPR011051">
    <property type="entry name" value="RmlC_Cupin_sf"/>
</dbReference>
<accession>X1RAN6</accession>
<dbReference type="SUPFAM" id="SSF51182">
    <property type="entry name" value="RmlC-like cupins"/>
    <property type="match status" value="1"/>
</dbReference>
<evidence type="ECO:0008006" key="2">
    <source>
        <dbReference type="Google" id="ProtNLM"/>
    </source>
</evidence>
<dbReference type="AlphaFoldDB" id="X1RAN6"/>
<name>X1RAN6_9ZZZZ</name>
<sequence>MASKTKRFIVPAQLIEELPYHDMARAREEFGPAYDYMSKSLVPEADINVSIDHIKQVPADFKPHIEPHTHPVSEVYLVIGDLTVEVTLEDERHEVSGPAGVFIPAGMIHTMRPLRGNGYFAAVLGGGKYE</sequence>
<gene>
    <name evidence="1" type="ORF">S12H4_05450</name>
</gene>
<dbReference type="EMBL" id="BARW01001807">
    <property type="protein sequence ID" value="GAI64071.1"/>
    <property type="molecule type" value="Genomic_DNA"/>
</dbReference>
<comment type="caution">
    <text evidence="1">The sequence shown here is derived from an EMBL/GenBank/DDBJ whole genome shotgun (WGS) entry which is preliminary data.</text>
</comment>
<dbReference type="Gene3D" id="2.60.120.10">
    <property type="entry name" value="Jelly Rolls"/>
    <property type="match status" value="1"/>
</dbReference>
<proteinExistence type="predicted"/>